<dbReference type="VEuPathDB" id="TriTrypDB:LdBPK_210090.1"/>
<name>A0A3Q8IBT1_LEIDO</name>
<dbReference type="AlphaFoldDB" id="A0A3Q8IBT1"/>
<sequence length="493" mass="51951">MSVTTELAGLVRRLPPRAYERVLLLLHCLATSSEGSQGGSNPQTLSLQVICDVVLCACPGPVPRFLFALSCNDKLLRSADCGLTWRLCFARSSEPLKADTAGVQDLLDDVTSLLKSTEATDDVAGGEEASSVVCCADGYGDVVALCGRNGFLAVSGDKGVTFTTATNYLMGDFGEKAHLRHICVLDTDRILVSDDLRVVCVAVECTGCGPLALGKTHVALVCSTQICMLRACSFGGGARGAVVAENRKLHLSFDGSASFMEVRHSLGRIRGFNTASALRHCELPDFPHATLASSMGLQSTEASPSPPRSASVYDYVSGCKCDAAVGKGDSTAAVTQFEAGALRHGADVFYRFFFVAGCGTEVLPYDYTALLCVCTRQEGNHVVVMSTASYVSYIPFSQSRSHDRLLCTVTRSSGDGGSYLASRGSVVGTSVSRDLDRWSTPHGAAPVGLLAVGGGDILACGRNKVVSRVEGDAEAHTILHDMRVPVLSTAFSM</sequence>
<keyword evidence="2" id="KW-1185">Reference proteome</keyword>
<dbReference type="Proteomes" id="UP000274082">
    <property type="component" value="Chromosome 21"/>
</dbReference>
<evidence type="ECO:0000313" key="1">
    <source>
        <dbReference type="EMBL" id="AYU78471.1"/>
    </source>
</evidence>
<dbReference type="OrthoDB" id="276706at2759"/>
<proteinExistence type="predicted"/>
<dbReference type="EMBL" id="CP029520">
    <property type="protein sequence ID" value="AYU78471.1"/>
    <property type="molecule type" value="Genomic_DNA"/>
</dbReference>
<dbReference type="SUPFAM" id="SSF110296">
    <property type="entry name" value="Oligoxyloglucan reducing end-specific cellobiohydrolase"/>
    <property type="match status" value="1"/>
</dbReference>
<evidence type="ECO:0000313" key="2">
    <source>
        <dbReference type="Proteomes" id="UP000274082"/>
    </source>
</evidence>
<protein>
    <submittedName>
        <fullName evidence="1">Uncharacterized protein</fullName>
    </submittedName>
</protein>
<gene>
    <name evidence="1" type="ORF">LdCL_210005800</name>
</gene>
<organism evidence="1 2">
    <name type="scientific">Leishmania donovani</name>
    <dbReference type="NCBI Taxonomy" id="5661"/>
    <lineage>
        <taxon>Eukaryota</taxon>
        <taxon>Discoba</taxon>
        <taxon>Euglenozoa</taxon>
        <taxon>Kinetoplastea</taxon>
        <taxon>Metakinetoplastina</taxon>
        <taxon>Trypanosomatida</taxon>
        <taxon>Trypanosomatidae</taxon>
        <taxon>Leishmaniinae</taxon>
        <taxon>Leishmania</taxon>
    </lineage>
</organism>
<dbReference type="VEuPathDB" id="TriTrypDB:LDHU3_21.0100"/>
<dbReference type="VEuPathDB" id="TriTrypDB:LdCL_210005800"/>
<accession>A0A3Q8IBT1</accession>
<reference evidence="1 2" key="1">
    <citation type="journal article" date="2018" name="Sci. Rep.">
        <title>A complete Leishmania donovani reference genome identifies novel genetic variations associated with virulence.</title>
        <authorList>
            <person name="Lypaczewski P."/>
            <person name="Hoshizaki J."/>
            <person name="Zhang W.-W."/>
            <person name="McCall L.-I."/>
            <person name="Torcivia-Rodriguez J."/>
            <person name="Simonyan V."/>
            <person name="Kaur A."/>
            <person name="Dewar K."/>
            <person name="Matlashewski G."/>
        </authorList>
    </citation>
    <scope>NUCLEOTIDE SEQUENCE [LARGE SCALE GENOMIC DNA]</scope>
    <source>
        <strain evidence="1 2">LdCL</strain>
    </source>
</reference>